<reference evidence="2 3" key="1">
    <citation type="journal article" date="2015" name="Genome Announc.">
        <title>Expanding the biotechnology potential of lactobacilli through comparative genomics of 213 strains and associated genera.</title>
        <authorList>
            <person name="Sun Z."/>
            <person name="Harris H.M."/>
            <person name="McCann A."/>
            <person name="Guo C."/>
            <person name="Argimon S."/>
            <person name="Zhang W."/>
            <person name="Yang X."/>
            <person name="Jeffery I.B."/>
            <person name="Cooney J.C."/>
            <person name="Kagawa T.F."/>
            <person name="Liu W."/>
            <person name="Song Y."/>
            <person name="Salvetti E."/>
            <person name="Wrobel A."/>
            <person name="Rasinkangas P."/>
            <person name="Parkhill J."/>
            <person name="Rea M.C."/>
            <person name="O'Sullivan O."/>
            <person name="Ritari J."/>
            <person name="Douillard F.P."/>
            <person name="Paul Ross R."/>
            <person name="Yang R."/>
            <person name="Briner A.E."/>
            <person name="Felis G.E."/>
            <person name="de Vos W.M."/>
            <person name="Barrangou R."/>
            <person name="Klaenhammer T.R."/>
            <person name="Caufield P.W."/>
            <person name="Cui Y."/>
            <person name="Zhang H."/>
            <person name="O'Toole P.W."/>
        </authorList>
    </citation>
    <scope>NUCLEOTIDE SEQUENCE [LARGE SCALE GENOMIC DNA]</scope>
    <source>
        <strain evidence="2 3">DSM 23927</strain>
    </source>
</reference>
<dbReference type="EMBL" id="AYZQ01000001">
    <property type="protein sequence ID" value="KRM72654.1"/>
    <property type="molecule type" value="Genomic_DNA"/>
</dbReference>
<organism evidence="2 3">
    <name type="scientific">Lacticaseibacillus brantae DSM 23927</name>
    <dbReference type="NCBI Taxonomy" id="1423727"/>
    <lineage>
        <taxon>Bacteria</taxon>
        <taxon>Bacillati</taxon>
        <taxon>Bacillota</taxon>
        <taxon>Bacilli</taxon>
        <taxon>Lactobacillales</taxon>
        <taxon>Lactobacillaceae</taxon>
        <taxon>Lacticaseibacillus</taxon>
    </lineage>
</organism>
<dbReference type="InterPro" id="IPR020215">
    <property type="entry name" value="EbsA-like"/>
</dbReference>
<evidence type="ECO:0000256" key="1">
    <source>
        <dbReference type="SAM" id="Phobius"/>
    </source>
</evidence>
<comment type="caution">
    <text evidence="2">The sequence shown here is derived from an EMBL/GenBank/DDBJ whole genome shotgun (WGS) entry which is preliminary data.</text>
</comment>
<dbReference type="RefSeq" id="WP_057893676.1">
    <property type="nucleotide sequence ID" value="NZ_AYZQ01000001.1"/>
</dbReference>
<evidence type="ECO:0000313" key="3">
    <source>
        <dbReference type="Proteomes" id="UP000051672"/>
    </source>
</evidence>
<accession>A0A0R2AZD5</accession>
<sequence length="136" mass="15787">MSKRFAYQPSWYAFCIFWGSIITGISLAIIIQEEVLSFSWLALIVLIVTLVIAISQKWRYRLTFDANGLTLHKFLPSNTLTITYQSIENFSVQHHQITLETSPYGPVSFTAFWRYQAIVAELEQRVSLKKEEIKHV</sequence>
<dbReference type="AlphaFoldDB" id="A0A0R2AZD5"/>
<name>A0A0R2AZD5_9LACO</name>
<feature type="transmembrane region" description="Helical" evidence="1">
    <location>
        <begin position="12"/>
        <end position="31"/>
    </location>
</feature>
<dbReference type="STRING" id="1423727.FC34_GL000364"/>
<evidence type="ECO:0000313" key="2">
    <source>
        <dbReference type="EMBL" id="KRM72654.1"/>
    </source>
</evidence>
<evidence type="ECO:0008006" key="4">
    <source>
        <dbReference type="Google" id="ProtNLM"/>
    </source>
</evidence>
<dbReference type="PATRIC" id="fig|1423727.3.peg.366"/>
<protein>
    <recommendedName>
        <fullName evidence="4">Pore-forming protein</fullName>
    </recommendedName>
</protein>
<keyword evidence="1" id="KW-0812">Transmembrane</keyword>
<gene>
    <name evidence="2" type="ORF">FC34_GL000364</name>
</gene>
<keyword evidence="1" id="KW-0472">Membrane</keyword>
<feature type="transmembrane region" description="Helical" evidence="1">
    <location>
        <begin position="37"/>
        <end position="54"/>
    </location>
</feature>
<dbReference type="Pfam" id="PF17255">
    <property type="entry name" value="EbsA"/>
    <property type="match status" value="1"/>
</dbReference>
<dbReference type="OrthoDB" id="2326845at2"/>
<keyword evidence="1" id="KW-1133">Transmembrane helix</keyword>
<proteinExistence type="predicted"/>
<dbReference type="Proteomes" id="UP000051672">
    <property type="component" value="Unassembled WGS sequence"/>
</dbReference>
<keyword evidence="3" id="KW-1185">Reference proteome</keyword>